<dbReference type="SUPFAM" id="SSF55666">
    <property type="entry name" value="Ribonuclease PH domain 2-like"/>
    <property type="match status" value="2"/>
</dbReference>
<dbReference type="SMART" id="SM00316">
    <property type="entry name" value="S1"/>
    <property type="match status" value="1"/>
</dbReference>
<dbReference type="Gene3D" id="3.30.230.70">
    <property type="entry name" value="GHMP Kinase, N-terminal domain"/>
    <property type="match status" value="2"/>
</dbReference>
<dbReference type="CDD" id="cd02393">
    <property type="entry name" value="KH-I_PNPase"/>
    <property type="match status" value="1"/>
</dbReference>
<comment type="similarity">
    <text evidence="1">Belongs to the polyribonucleotide nucleotidyltransferase family.</text>
</comment>
<accession>A0AAD7XRK4</accession>
<dbReference type="SUPFAM" id="SSF46915">
    <property type="entry name" value="Polynucleotide phosphorylase/guanosine pentaphosphate synthase (PNPase/GPSI), domain 3"/>
    <property type="match status" value="1"/>
</dbReference>
<dbReference type="PROSITE" id="PS50084">
    <property type="entry name" value="KH_TYPE_1"/>
    <property type="match status" value="1"/>
</dbReference>
<dbReference type="GO" id="GO:0005829">
    <property type="term" value="C:cytosol"/>
    <property type="evidence" value="ECO:0007669"/>
    <property type="project" value="TreeGrafter"/>
</dbReference>
<dbReference type="SUPFAM" id="SSF54791">
    <property type="entry name" value="Eukaryotic type KH-domain (KH-domain type I)"/>
    <property type="match status" value="1"/>
</dbReference>
<evidence type="ECO:0000256" key="3">
    <source>
        <dbReference type="ARBA" id="ARBA00022679"/>
    </source>
</evidence>
<evidence type="ECO:0000313" key="11">
    <source>
        <dbReference type="Proteomes" id="UP001230188"/>
    </source>
</evidence>
<dbReference type="GO" id="GO:0000965">
    <property type="term" value="P:mitochondrial RNA 3'-end processing"/>
    <property type="evidence" value="ECO:0007669"/>
    <property type="project" value="TreeGrafter"/>
</dbReference>
<dbReference type="GO" id="GO:0005739">
    <property type="term" value="C:mitochondrion"/>
    <property type="evidence" value="ECO:0007669"/>
    <property type="project" value="TreeGrafter"/>
</dbReference>
<dbReference type="GO" id="GO:0004654">
    <property type="term" value="F:polyribonucleotide nucleotidyltransferase activity"/>
    <property type="evidence" value="ECO:0007669"/>
    <property type="project" value="UniProtKB-EC"/>
</dbReference>
<dbReference type="EMBL" id="JAQMWT010000029">
    <property type="protein sequence ID" value="KAJ8613411.1"/>
    <property type="molecule type" value="Genomic_DNA"/>
</dbReference>
<evidence type="ECO:0000256" key="6">
    <source>
        <dbReference type="ARBA" id="ARBA00031451"/>
    </source>
</evidence>
<gene>
    <name evidence="10" type="ORF">CTAYLR_002273</name>
</gene>
<organism evidence="10 11">
    <name type="scientific">Chrysophaeum taylorii</name>
    <dbReference type="NCBI Taxonomy" id="2483200"/>
    <lineage>
        <taxon>Eukaryota</taxon>
        <taxon>Sar</taxon>
        <taxon>Stramenopiles</taxon>
        <taxon>Ochrophyta</taxon>
        <taxon>Pelagophyceae</taxon>
        <taxon>Pelagomonadales</taxon>
        <taxon>Pelagomonadaceae</taxon>
        <taxon>Chrysophaeum</taxon>
    </lineage>
</organism>
<protein>
    <recommendedName>
        <fullName evidence="2">polyribonucleotide nucleotidyltransferase</fullName>
        <ecNumber evidence="2">2.7.7.8</ecNumber>
    </recommendedName>
    <alternativeName>
        <fullName evidence="6">Polynucleotide phosphorylase 1</fullName>
    </alternativeName>
</protein>
<keyword evidence="5 7" id="KW-0694">RNA-binding</keyword>
<evidence type="ECO:0000256" key="2">
    <source>
        <dbReference type="ARBA" id="ARBA00012416"/>
    </source>
</evidence>
<keyword evidence="3" id="KW-0808">Transferase</keyword>
<dbReference type="InterPro" id="IPR004088">
    <property type="entry name" value="KH_dom_type_1"/>
</dbReference>
<evidence type="ECO:0000256" key="7">
    <source>
        <dbReference type="PROSITE-ProRule" id="PRU00117"/>
    </source>
</evidence>
<keyword evidence="4" id="KW-0548">Nucleotidyltransferase</keyword>
<dbReference type="InterPro" id="IPR015847">
    <property type="entry name" value="ExoRNase_PH_dom2"/>
</dbReference>
<comment type="caution">
    <text evidence="10">The sequence shown here is derived from an EMBL/GenBank/DDBJ whole genome shotgun (WGS) entry which is preliminary data.</text>
</comment>
<dbReference type="PANTHER" id="PTHR11252:SF0">
    <property type="entry name" value="POLYRIBONUCLEOTIDE NUCLEOTIDYLTRANSFERASE 1, MITOCHONDRIAL"/>
    <property type="match status" value="1"/>
</dbReference>
<dbReference type="PROSITE" id="PS50126">
    <property type="entry name" value="S1"/>
    <property type="match status" value="1"/>
</dbReference>
<dbReference type="InterPro" id="IPR001247">
    <property type="entry name" value="ExoRNase_PH_dom1"/>
</dbReference>
<dbReference type="SMART" id="SM00322">
    <property type="entry name" value="KH"/>
    <property type="match status" value="1"/>
</dbReference>
<dbReference type="Pfam" id="PF00013">
    <property type="entry name" value="KH_1"/>
    <property type="match status" value="1"/>
</dbReference>
<dbReference type="Proteomes" id="UP001230188">
    <property type="component" value="Unassembled WGS sequence"/>
</dbReference>
<dbReference type="GO" id="GO:0000175">
    <property type="term" value="F:3'-5'-RNA exonuclease activity"/>
    <property type="evidence" value="ECO:0007669"/>
    <property type="project" value="TreeGrafter"/>
</dbReference>
<dbReference type="InterPro" id="IPR036345">
    <property type="entry name" value="ExoRNase_PH_dom2_sf"/>
</dbReference>
<keyword evidence="11" id="KW-1185">Reference proteome</keyword>
<dbReference type="AlphaFoldDB" id="A0AAD7XRK4"/>
<dbReference type="Gene3D" id="3.30.1370.10">
    <property type="entry name" value="K Homology domain, type 1"/>
    <property type="match status" value="1"/>
</dbReference>
<reference evidence="10" key="1">
    <citation type="submission" date="2023-01" db="EMBL/GenBank/DDBJ databases">
        <title>Metagenome sequencing of chrysophaentin producing Chrysophaeum taylorii.</title>
        <authorList>
            <person name="Davison J."/>
            <person name="Bewley C."/>
        </authorList>
    </citation>
    <scope>NUCLEOTIDE SEQUENCE</scope>
    <source>
        <strain evidence="10">NIES-1699</strain>
    </source>
</reference>
<dbReference type="InterPro" id="IPR012162">
    <property type="entry name" value="PNPase"/>
</dbReference>
<evidence type="ECO:0000259" key="9">
    <source>
        <dbReference type="PROSITE" id="PS50126"/>
    </source>
</evidence>
<feature type="domain" description="S1 motif" evidence="9">
    <location>
        <begin position="644"/>
        <end position="715"/>
    </location>
</feature>
<dbReference type="InterPro" id="IPR012340">
    <property type="entry name" value="NA-bd_OB-fold"/>
</dbReference>
<dbReference type="Pfam" id="PF00575">
    <property type="entry name" value="S1"/>
    <property type="match status" value="1"/>
</dbReference>
<dbReference type="Pfam" id="PF03725">
    <property type="entry name" value="RNase_PH_C"/>
    <property type="match status" value="1"/>
</dbReference>
<dbReference type="CDD" id="cd11364">
    <property type="entry name" value="RNase_PH_PNPase_2"/>
    <property type="match status" value="1"/>
</dbReference>
<dbReference type="InterPro" id="IPR036612">
    <property type="entry name" value="KH_dom_type_1_sf"/>
</dbReference>
<dbReference type="InterPro" id="IPR027408">
    <property type="entry name" value="PNPase/RNase_PH_dom_sf"/>
</dbReference>
<dbReference type="Gene3D" id="2.40.50.140">
    <property type="entry name" value="Nucleic acid-binding proteins"/>
    <property type="match status" value="1"/>
</dbReference>
<evidence type="ECO:0000313" key="10">
    <source>
        <dbReference type="EMBL" id="KAJ8613411.1"/>
    </source>
</evidence>
<name>A0AAD7XRK4_9STRA</name>
<dbReference type="GO" id="GO:0000958">
    <property type="term" value="P:mitochondrial mRNA catabolic process"/>
    <property type="evidence" value="ECO:0007669"/>
    <property type="project" value="TreeGrafter"/>
</dbReference>
<dbReference type="SUPFAM" id="SSF50249">
    <property type="entry name" value="Nucleic acid-binding proteins"/>
    <property type="match status" value="1"/>
</dbReference>
<evidence type="ECO:0000256" key="5">
    <source>
        <dbReference type="ARBA" id="ARBA00022884"/>
    </source>
</evidence>
<dbReference type="InterPro" id="IPR036456">
    <property type="entry name" value="PNPase_PH_RNA-bd_sf"/>
</dbReference>
<dbReference type="FunFam" id="3.30.1370.10:FF:000001">
    <property type="entry name" value="Polyribonucleotide nucleotidyltransferase"/>
    <property type="match status" value="1"/>
</dbReference>
<evidence type="ECO:0000256" key="4">
    <source>
        <dbReference type="ARBA" id="ARBA00022695"/>
    </source>
</evidence>
<sequence>MPAEADGVEIPMGDGAEAVRLETGRMGRQADAAVYTTLCIGRDEGGGDFVPMSVEYQERHSAWGKTAGTIHRRDGRPADKEILISRLIDRPLRPTIADGWCPDIQIVSCVVAFDGVHSPETLAILGASAALQLSRVPTICAVGASRVTRIEGAWALDPGIEAAKGASLSMVVAGAGKSVLMVEGGADFVPESDVVEALALARREAERTGTAIGAWADELRAAGKIRPKLEVQRPYPKALEEAILRDAGDQISASVVALTEGNMTFHRETLENLEASVLARLEAYEEDYTRSDAKRALKKLCEKAMISLIRSKKVRCDGREIDVVRPIDVEMTPLPTAHGSAVFTRGETQSLATCTLGDRSMALREFDAFEDERTDKLFYLQYSFPPSSVGETGRVGLPGRREVGHGALAERALRPAIPEEGFDYAVRVESLVTESCGSSSMASVCGGCLALMDAGVPIDRTVAGVAMGVLLDDPEDPVVLTDILGVEDALGSMDFKVAGDVSGISAFQLDVKRLGLTVDTLASAIDRARTARLHVIDKMLEACPGPRDTLHHSVPRQKKINVPPNTVGKLIGPGGRTINAIIQDTGITNIDVDGATGEVIVSATNDTAIAEAFARVTALCLGGGGGGDAAANNNKYDGPFPDVNRTYTGVVTDVKSFGVFVEFDDFPGLEGLCHISELAVDRIRSIERFIQAGKNITVKVISIDTSTQKIGLSRKALLVNNNNQQNNNKSRIKDNGASSPRPRAPRAPPQTEKDEQQQQQQVV</sequence>
<dbReference type="GO" id="GO:0003723">
    <property type="term" value="F:RNA binding"/>
    <property type="evidence" value="ECO:0007669"/>
    <property type="project" value="UniProtKB-UniRule"/>
</dbReference>
<evidence type="ECO:0000256" key="1">
    <source>
        <dbReference type="ARBA" id="ARBA00007404"/>
    </source>
</evidence>
<dbReference type="NCBIfam" id="TIGR03591">
    <property type="entry name" value="polynuc_phos"/>
    <property type="match status" value="1"/>
</dbReference>
<dbReference type="Pfam" id="PF01138">
    <property type="entry name" value="RNase_PH"/>
    <property type="match status" value="2"/>
</dbReference>
<dbReference type="NCBIfam" id="NF008805">
    <property type="entry name" value="PRK11824.1"/>
    <property type="match status" value="1"/>
</dbReference>
<dbReference type="InterPro" id="IPR004087">
    <property type="entry name" value="KH_dom"/>
</dbReference>
<dbReference type="SUPFAM" id="SSF54211">
    <property type="entry name" value="Ribosomal protein S5 domain 2-like"/>
    <property type="match status" value="2"/>
</dbReference>
<proteinExistence type="inferred from homology"/>
<dbReference type="EC" id="2.7.7.8" evidence="2"/>
<evidence type="ECO:0000256" key="8">
    <source>
        <dbReference type="SAM" id="MobiDB-lite"/>
    </source>
</evidence>
<dbReference type="PANTHER" id="PTHR11252">
    <property type="entry name" value="POLYRIBONUCLEOTIDE NUCLEOTIDYLTRANSFERASE"/>
    <property type="match status" value="1"/>
</dbReference>
<feature type="region of interest" description="Disordered" evidence="8">
    <location>
        <begin position="721"/>
        <end position="763"/>
    </location>
</feature>
<dbReference type="InterPro" id="IPR003029">
    <property type="entry name" value="S1_domain"/>
</dbReference>
<dbReference type="InterPro" id="IPR020568">
    <property type="entry name" value="Ribosomal_Su5_D2-typ_SF"/>
</dbReference>